<comment type="caution">
    <text evidence="8">The sequence shown here is derived from an EMBL/GenBank/DDBJ whole genome shotgun (WGS) entry which is preliminary data.</text>
</comment>
<keyword evidence="1 4" id="KW-0479">Metal-binding</keyword>
<organism evidence="8 9">
    <name type="scientific">Danionella cerebrum</name>
    <dbReference type="NCBI Taxonomy" id="2873325"/>
    <lineage>
        <taxon>Eukaryota</taxon>
        <taxon>Metazoa</taxon>
        <taxon>Chordata</taxon>
        <taxon>Craniata</taxon>
        <taxon>Vertebrata</taxon>
        <taxon>Euteleostomi</taxon>
        <taxon>Actinopterygii</taxon>
        <taxon>Neopterygii</taxon>
        <taxon>Teleostei</taxon>
        <taxon>Ostariophysi</taxon>
        <taxon>Cypriniformes</taxon>
        <taxon>Danionidae</taxon>
        <taxon>Danioninae</taxon>
        <taxon>Danionella</taxon>
    </lineage>
</organism>
<dbReference type="STRING" id="623744.A0A553R9V2"/>
<feature type="compositionally biased region" description="Basic and acidic residues" evidence="5">
    <location>
        <begin position="28"/>
        <end position="39"/>
    </location>
</feature>
<feature type="domain" description="RING-type" evidence="6">
    <location>
        <begin position="221"/>
        <end position="259"/>
    </location>
</feature>
<evidence type="ECO:0000259" key="6">
    <source>
        <dbReference type="PROSITE" id="PS50089"/>
    </source>
</evidence>
<dbReference type="Gene3D" id="4.10.1000.10">
    <property type="entry name" value="Zinc finger, CCCH-type"/>
    <property type="match status" value="1"/>
</dbReference>
<evidence type="ECO:0000256" key="4">
    <source>
        <dbReference type="PROSITE-ProRule" id="PRU00723"/>
    </source>
</evidence>
<name>A0A553R9V2_9TELE</name>
<dbReference type="PROSITE" id="PS50103">
    <property type="entry name" value="ZF_C3H1"/>
    <property type="match status" value="1"/>
</dbReference>
<dbReference type="PANTHER" id="PTHR12930">
    <property type="entry name" value="ZINC FINGER PROTEIN 183"/>
    <property type="match status" value="1"/>
</dbReference>
<dbReference type="Proteomes" id="UP000316079">
    <property type="component" value="Unassembled WGS sequence"/>
</dbReference>
<evidence type="ECO:0000259" key="7">
    <source>
        <dbReference type="PROSITE" id="PS50103"/>
    </source>
</evidence>
<dbReference type="Gene3D" id="3.30.40.10">
    <property type="entry name" value="Zinc/RING finger domain, C3HC4 (zinc finger)"/>
    <property type="match status" value="1"/>
</dbReference>
<dbReference type="InterPro" id="IPR036855">
    <property type="entry name" value="Znf_CCCH_sf"/>
</dbReference>
<evidence type="ECO:0000313" key="8">
    <source>
        <dbReference type="EMBL" id="TRY98964.1"/>
    </source>
</evidence>
<dbReference type="InterPro" id="IPR013083">
    <property type="entry name" value="Znf_RING/FYVE/PHD"/>
</dbReference>
<feature type="domain" description="C3H1-type" evidence="7">
    <location>
        <begin position="155"/>
        <end position="183"/>
    </location>
</feature>
<keyword evidence="3 4" id="KW-0862">Zinc</keyword>
<dbReference type="AlphaFoldDB" id="A0A553R9V2"/>
<evidence type="ECO:0008006" key="10">
    <source>
        <dbReference type="Google" id="ProtNLM"/>
    </source>
</evidence>
<dbReference type="FunFam" id="3.30.40.10:FF:000045">
    <property type="entry name" value="RING finger protein 113A"/>
    <property type="match status" value="1"/>
</dbReference>
<dbReference type="GO" id="GO:0008270">
    <property type="term" value="F:zinc ion binding"/>
    <property type="evidence" value="ECO:0007669"/>
    <property type="project" value="UniProtKB-KW"/>
</dbReference>
<dbReference type="SMART" id="SM00356">
    <property type="entry name" value="ZnF_C3H1"/>
    <property type="match status" value="1"/>
</dbReference>
<reference evidence="8 9" key="1">
    <citation type="journal article" date="2019" name="Sci. Data">
        <title>Hybrid genome assembly and annotation of Danionella translucida.</title>
        <authorList>
            <person name="Kadobianskyi M."/>
            <person name="Schulze L."/>
            <person name="Schuelke M."/>
            <person name="Judkewitz B."/>
        </authorList>
    </citation>
    <scope>NUCLEOTIDE SEQUENCE [LARGE SCALE GENOMIC DNA]</scope>
    <source>
        <strain evidence="8 9">Bolton</strain>
    </source>
</reference>
<dbReference type="InterPro" id="IPR001841">
    <property type="entry name" value="Znf_RING"/>
</dbReference>
<dbReference type="SMART" id="SM00184">
    <property type="entry name" value="RING"/>
    <property type="match status" value="1"/>
</dbReference>
<feature type="zinc finger region" description="C3H1-type" evidence="4">
    <location>
        <begin position="155"/>
        <end position="183"/>
    </location>
</feature>
<dbReference type="SUPFAM" id="SSF90229">
    <property type="entry name" value="CCCH zinc finger"/>
    <property type="match status" value="1"/>
</dbReference>
<dbReference type="PANTHER" id="PTHR12930:SF0">
    <property type="entry name" value="RING FINGER PROTEIN 113B"/>
    <property type="match status" value="1"/>
</dbReference>
<evidence type="ECO:0000256" key="3">
    <source>
        <dbReference type="ARBA" id="ARBA00022833"/>
    </source>
</evidence>
<dbReference type="InterPro" id="IPR000571">
    <property type="entry name" value="Znf_CCCH"/>
</dbReference>
<accession>A0A553R9V2</accession>
<dbReference type="PROSITE" id="PS00518">
    <property type="entry name" value="ZF_RING_1"/>
    <property type="match status" value="1"/>
</dbReference>
<dbReference type="PROSITE" id="PS50089">
    <property type="entry name" value="ZF_RING_2"/>
    <property type="match status" value="1"/>
</dbReference>
<evidence type="ECO:0000313" key="9">
    <source>
        <dbReference type="Proteomes" id="UP000316079"/>
    </source>
</evidence>
<dbReference type="Pfam" id="PF13920">
    <property type="entry name" value="zf-C3HC4_3"/>
    <property type="match status" value="1"/>
</dbReference>
<protein>
    <recommendedName>
        <fullName evidence="10">RING finger protein 113A</fullName>
    </recommendedName>
</protein>
<proteinExistence type="predicted"/>
<dbReference type="GO" id="GO:0005684">
    <property type="term" value="C:U2-type spliceosomal complex"/>
    <property type="evidence" value="ECO:0007669"/>
    <property type="project" value="TreeGrafter"/>
</dbReference>
<evidence type="ECO:0000256" key="1">
    <source>
        <dbReference type="ARBA" id="ARBA00022723"/>
    </source>
</evidence>
<evidence type="ECO:0000256" key="5">
    <source>
        <dbReference type="SAM" id="MobiDB-lite"/>
    </source>
</evidence>
<dbReference type="Pfam" id="PF00642">
    <property type="entry name" value="zf-CCCH"/>
    <property type="match status" value="1"/>
</dbReference>
<dbReference type="GO" id="GO:0034247">
    <property type="term" value="P:snoRNA splicing"/>
    <property type="evidence" value="ECO:0007669"/>
    <property type="project" value="TreeGrafter"/>
</dbReference>
<keyword evidence="9" id="KW-1185">Reference proteome</keyword>
<dbReference type="CDD" id="cd16539">
    <property type="entry name" value="RING-HC_RNF113A_B"/>
    <property type="match status" value="1"/>
</dbReference>
<sequence>MAESEDPRPTCTFLFKKSNKKFSARKRNASDSDKDRNSEDESSAVVRKKKADAVNPMIQKTKKVEREKVSSSESEEETGDKSITVAYKSKRSAKPEGPDDMGATAVYQLDTERDKDAQAIFERSQKIQEYLIYLVKYRKGPIRAPEHLRATVRWDYQPDICKDYKETGFCGFGDSCKFLHDRSDYKHGWQIERELEEGRYGANDEENYEVSSDDEDIPFKCFICRESYKNPIITKCRHYFCETCALQHYRKSKRCYVCNQQTNGVFNPAKELMAKIQKHQALTDQPPSEEDD</sequence>
<keyword evidence="2 4" id="KW-0863">Zinc-finger</keyword>
<dbReference type="OrthoDB" id="25761at2759"/>
<gene>
    <name evidence="8" type="ORF">DNTS_001233</name>
</gene>
<evidence type="ECO:0000256" key="2">
    <source>
        <dbReference type="ARBA" id="ARBA00022771"/>
    </source>
</evidence>
<dbReference type="SUPFAM" id="SSF57850">
    <property type="entry name" value="RING/U-box"/>
    <property type="match status" value="1"/>
</dbReference>
<feature type="region of interest" description="Disordered" evidence="5">
    <location>
        <begin position="22"/>
        <end position="101"/>
    </location>
</feature>
<dbReference type="InterPro" id="IPR039971">
    <property type="entry name" value="CWC24-like"/>
</dbReference>
<dbReference type="InterPro" id="IPR017907">
    <property type="entry name" value="Znf_RING_CS"/>
</dbReference>
<dbReference type="EMBL" id="SRMA01025122">
    <property type="protein sequence ID" value="TRY98964.1"/>
    <property type="molecule type" value="Genomic_DNA"/>
</dbReference>